<evidence type="ECO:0000313" key="3">
    <source>
        <dbReference type="Proteomes" id="UP000784294"/>
    </source>
</evidence>
<feature type="non-terminal residue" evidence="2">
    <location>
        <position position="1"/>
    </location>
</feature>
<comment type="caution">
    <text evidence="2">The sequence shown here is derived from an EMBL/GenBank/DDBJ whole genome shotgun (WGS) entry which is preliminary data.</text>
</comment>
<sequence>LVLLSPSPVRRRNATDTPDCPVCWLESCSSSDCSSARHKVCLCPHLLDPFSVDARSDSLIFRRDSAPDSSACRHLTPSSSSQVGRPMKIRPLLHSQHTSTICQVVRIENSRRDSIQLNSRTH</sequence>
<dbReference type="EMBL" id="CAAALY010015206">
    <property type="protein sequence ID" value="VEL12586.1"/>
    <property type="molecule type" value="Genomic_DNA"/>
</dbReference>
<organism evidence="2 3">
    <name type="scientific">Protopolystoma xenopodis</name>
    <dbReference type="NCBI Taxonomy" id="117903"/>
    <lineage>
        <taxon>Eukaryota</taxon>
        <taxon>Metazoa</taxon>
        <taxon>Spiralia</taxon>
        <taxon>Lophotrochozoa</taxon>
        <taxon>Platyhelminthes</taxon>
        <taxon>Monogenea</taxon>
        <taxon>Polyopisthocotylea</taxon>
        <taxon>Polystomatidea</taxon>
        <taxon>Polystomatidae</taxon>
        <taxon>Protopolystoma</taxon>
    </lineage>
</organism>
<keyword evidence="3" id="KW-1185">Reference proteome</keyword>
<feature type="region of interest" description="Disordered" evidence="1">
    <location>
        <begin position="68"/>
        <end position="91"/>
    </location>
</feature>
<accession>A0A3S5A5N9</accession>
<name>A0A3S5A5N9_9PLAT</name>
<proteinExistence type="predicted"/>
<dbReference type="AlphaFoldDB" id="A0A3S5A5N9"/>
<dbReference type="Proteomes" id="UP000784294">
    <property type="component" value="Unassembled WGS sequence"/>
</dbReference>
<evidence type="ECO:0000256" key="1">
    <source>
        <dbReference type="SAM" id="MobiDB-lite"/>
    </source>
</evidence>
<gene>
    <name evidence="2" type="ORF">PXEA_LOCUS6026</name>
</gene>
<evidence type="ECO:0000313" key="2">
    <source>
        <dbReference type="EMBL" id="VEL12586.1"/>
    </source>
</evidence>
<reference evidence="2" key="1">
    <citation type="submission" date="2018-11" db="EMBL/GenBank/DDBJ databases">
        <authorList>
            <consortium name="Pathogen Informatics"/>
        </authorList>
    </citation>
    <scope>NUCLEOTIDE SEQUENCE</scope>
</reference>
<protein>
    <submittedName>
        <fullName evidence="2">Uncharacterized protein</fullName>
    </submittedName>
</protein>